<dbReference type="STRING" id="97972.A0A2V1DK29"/>
<feature type="compositionally biased region" description="Low complexity" evidence="1">
    <location>
        <begin position="15"/>
        <end position="24"/>
    </location>
</feature>
<feature type="region of interest" description="Disordered" evidence="1">
    <location>
        <begin position="313"/>
        <end position="339"/>
    </location>
</feature>
<evidence type="ECO:0000313" key="2">
    <source>
        <dbReference type="EMBL" id="PVH97609.1"/>
    </source>
</evidence>
<sequence>MSTTHKSVDSDEEITPPSSVTTTLTPPPSDEKKFLQVQCVISLFKRIYDGHYELGPWTEFQLAQGDFDEIQRRLRKDEDLAAFVEHKRRYDYFHGSQCLVIRMPSTLHEHFSRRVERALIEQIDSIGKGDGEAASFARKVEAGGCERLFFPDGSIHEPDASYGHEDTDYPGVIIEVSYSQKRKALSRLAYDYIIGSKTGIRVVIGLDIEYGPKRSPQATLSMWRHRRHQTADGAEHRVDQTIVDQLFRDAQGNPAPNPGLTLRLSDFACKKLSEKLLPNEDPEITISCSQLCECLAVAERKVQKRQKNLLWNPDDFPAGERIPARSETPPEELTRDDEAKVVALEEREEQARDEKDPDYESGR</sequence>
<evidence type="ECO:0000313" key="3">
    <source>
        <dbReference type="Proteomes" id="UP000244855"/>
    </source>
</evidence>
<accession>A0A2V1DK29</accession>
<feature type="region of interest" description="Disordered" evidence="1">
    <location>
        <begin position="1"/>
        <end position="28"/>
    </location>
</feature>
<dbReference type="EMBL" id="KZ805432">
    <property type="protein sequence ID" value="PVH97609.1"/>
    <property type="molecule type" value="Genomic_DNA"/>
</dbReference>
<dbReference type="OrthoDB" id="3485856at2759"/>
<dbReference type="AlphaFoldDB" id="A0A2V1DK29"/>
<proteinExistence type="predicted"/>
<evidence type="ECO:0008006" key="4">
    <source>
        <dbReference type="Google" id="ProtNLM"/>
    </source>
</evidence>
<dbReference type="Proteomes" id="UP000244855">
    <property type="component" value="Unassembled WGS sequence"/>
</dbReference>
<reference evidence="2 3" key="1">
    <citation type="journal article" date="2018" name="Sci. Rep.">
        <title>Comparative genomics provides insights into the lifestyle and reveals functional heterogeneity of dark septate endophytic fungi.</title>
        <authorList>
            <person name="Knapp D.G."/>
            <person name="Nemeth J.B."/>
            <person name="Barry K."/>
            <person name="Hainaut M."/>
            <person name="Henrissat B."/>
            <person name="Johnson J."/>
            <person name="Kuo A."/>
            <person name="Lim J.H.P."/>
            <person name="Lipzen A."/>
            <person name="Nolan M."/>
            <person name="Ohm R.A."/>
            <person name="Tamas L."/>
            <person name="Grigoriev I.V."/>
            <person name="Spatafora J.W."/>
            <person name="Nagy L.G."/>
            <person name="Kovacs G.M."/>
        </authorList>
    </citation>
    <scope>NUCLEOTIDE SEQUENCE [LARGE SCALE GENOMIC DNA]</scope>
    <source>
        <strain evidence="2 3">DSE2036</strain>
    </source>
</reference>
<gene>
    <name evidence="2" type="ORF">DM02DRAFT_567701</name>
</gene>
<organism evidence="2 3">
    <name type="scientific">Periconia macrospinosa</name>
    <dbReference type="NCBI Taxonomy" id="97972"/>
    <lineage>
        <taxon>Eukaryota</taxon>
        <taxon>Fungi</taxon>
        <taxon>Dikarya</taxon>
        <taxon>Ascomycota</taxon>
        <taxon>Pezizomycotina</taxon>
        <taxon>Dothideomycetes</taxon>
        <taxon>Pleosporomycetidae</taxon>
        <taxon>Pleosporales</taxon>
        <taxon>Massarineae</taxon>
        <taxon>Periconiaceae</taxon>
        <taxon>Periconia</taxon>
    </lineage>
</organism>
<evidence type="ECO:0000256" key="1">
    <source>
        <dbReference type="SAM" id="MobiDB-lite"/>
    </source>
</evidence>
<protein>
    <recommendedName>
        <fullName evidence="4">Restriction endonuclease</fullName>
    </recommendedName>
</protein>
<feature type="region of interest" description="Disordered" evidence="1">
    <location>
        <begin position="344"/>
        <end position="363"/>
    </location>
</feature>
<name>A0A2V1DK29_9PLEO</name>
<keyword evidence="3" id="KW-1185">Reference proteome</keyword>